<name>A0ABW0JU05_9GAMM</name>
<evidence type="ECO:0000259" key="1">
    <source>
        <dbReference type="Pfam" id="PF01402"/>
    </source>
</evidence>
<proteinExistence type="predicted"/>
<dbReference type="SUPFAM" id="SSF47598">
    <property type="entry name" value="Ribbon-helix-helix"/>
    <property type="match status" value="1"/>
</dbReference>
<reference evidence="3" key="1">
    <citation type="journal article" date="2019" name="Int. J. Syst. Evol. Microbiol.">
        <title>The Global Catalogue of Microorganisms (GCM) 10K type strain sequencing project: providing services to taxonomists for standard genome sequencing and annotation.</title>
        <authorList>
            <consortium name="The Broad Institute Genomics Platform"/>
            <consortium name="The Broad Institute Genome Sequencing Center for Infectious Disease"/>
            <person name="Wu L."/>
            <person name="Ma J."/>
        </authorList>
    </citation>
    <scope>NUCLEOTIDE SEQUENCE [LARGE SCALE GENOMIC DNA]</scope>
    <source>
        <strain evidence="3">KACC 12822</strain>
    </source>
</reference>
<dbReference type="InterPro" id="IPR010985">
    <property type="entry name" value="Ribbon_hlx_hlx"/>
</dbReference>
<gene>
    <name evidence="2" type="ORF">ACFPK0_03695</name>
</gene>
<dbReference type="CDD" id="cd22231">
    <property type="entry name" value="RHH_NikR_HicB-like"/>
    <property type="match status" value="1"/>
</dbReference>
<evidence type="ECO:0000313" key="3">
    <source>
        <dbReference type="Proteomes" id="UP001596018"/>
    </source>
</evidence>
<keyword evidence="3" id="KW-1185">Reference proteome</keyword>
<dbReference type="RefSeq" id="WP_377338449.1">
    <property type="nucleotide sequence ID" value="NZ_JALBWS010000015.1"/>
</dbReference>
<evidence type="ECO:0000313" key="2">
    <source>
        <dbReference type="EMBL" id="MFC5439116.1"/>
    </source>
</evidence>
<feature type="domain" description="Ribbon-helix-helix protein CopG" evidence="1">
    <location>
        <begin position="5"/>
        <end position="43"/>
    </location>
</feature>
<protein>
    <submittedName>
        <fullName evidence="2">CopG family ribbon-helix-helix protein</fullName>
    </submittedName>
</protein>
<dbReference type="InterPro" id="IPR002145">
    <property type="entry name" value="CopG"/>
</dbReference>
<dbReference type="InterPro" id="IPR013321">
    <property type="entry name" value="Arc_rbn_hlx_hlx"/>
</dbReference>
<dbReference type="Pfam" id="PF01402">
    <property type="entry name" value="RHH_1"/>
    <property type="match status" value="1"/>
</dbReference>
<accession>A0ABW0JU05</accession>
<organism evidence="2 3">
    <name type="scientific">Rhodanobacter ginsenosidimutans</name>
    <dbReference type="NCBI Taxonomy" id="490571"/>
    <lineage>
        <taxon>Bacteria</taxon>
        <taxon>Pseudomonadati</taxon>
        <taxon>Pseudomonadota</taxon>
        <taxon>Gammaproteobacteria</taxon>
        <taxon>Lysobacterales</taxon>
        <taxon>Rhodanobacteraceae</taxon>
        <taxon>Rhodanobacter</taxon>
    </lineage>
</organism>
<dbReference type="Proteomes" id="UP001596018">
    <property type="component" value="Unassembled WGS sequence"/>
</dbReference>
<dbReference type="EMBL" id="JBHSMM010000001">
    <property type="protein sequence ID" value="MFC5439116.1"/>
    <property type="molecule type" value="Genomic_DNA"/>
</dbReference>
<dbReference type="Gene3D" id="1.10.1220.10">
    <property type="entry name" value="Met repressor-like"/>
    <property type="match status" value="1"/>
</dbReference>
<comment type="caution">
    <text evidence="2">The sequence shown here is derived from an EMBL/GenBank/DDBJ whole genome shotgun (WGS) entry which is preliminary data.</text>
</comment>
<sequence>MATSQISVRLDDGMLQKLEVLLAERGGTRAAAVREAVRDWLQEERRRDEQDHLEARIAGSLSRTRKEISLVRNDVHVLMAFFDRFVRSYLVHTPPVPLEAIDAQAATASERYHKLMRDIPSALQNGEGLAALWSVAE</sequence>